<evidence type="ECO:0008006" key="8">
    <source>
        <dbReference type="Google" id="ProtNLM"/>
    </source>
</evidence>
<sequence>MPSTSPPVPGPDTWLNPSVEPRRSPIHGTGLFARTDLPAGLTVSRLGGRLVTDAELQALFDDPAVGYVDTVSVYEDSNLVLPADAAGEGCNHGCDPDLWWADPFELRTRRPVLAGAELTLDYGTITDDPGFRLVCRCGSPGCRGVVTGVDWRRSELHERYGDHWVPVLRDRIAGTM</sequence>
<dbReference type="InterPro" id="IPR003616">
    <property type="entry name" value="Post-SET_dom"/>
</dbReference>
<comment type="caution">
    <text evidence="6">The sequence shown here is derived from an EMBL/GenBank/DDBJ whole genome shotgun (WGS) entry which is preliminary data.</text>
</comment>
<dbReference type="EMBL" id="JACHMM010000001">
    <property type="protein sequence ID" value="MBB5787812.1"/>
    <property type="molecule type" value="Genomic_DNA"/>
</dbReference>
<evidence type="ECO:0000256" key="2">
    <source>
        <dbReference type="ARBA" id="ARBA00022691"/>
    </source>
</evidence>
<reference evidence="6 7" key="1">
    <citation type="submission" date="2020-08" db="EMBL/GenBank/DDBJ databases">
        <title>Sequencing the genomes of 1000 actinobacteria strains.</title>
        <authorList>
            <person name="Klenk H.-P."/>
        </authorList>
    </citation>
    <scope>NUCLEOTIDE SEQUENCE [LARGE SCALE GENOMIC DNA]</scope>
    <source>
        <strain evidence="6 7">DSM 102122</strain>
    </source>
</reference>
<accession>A0A7W9LL73</accession>
<feature type="domain" description="SET" evidence="4">
    <location>
        <begin position="17"/>
        <end position="123"/>
    </location>
</feature>
<keyword evidence="7" id="KW-1185">Reference proteome</keyword>
<dbReference type="InterPro" id="IPR001214">
    <property type="entry name" value="SET_dom"/>
</dbReference>
<dbReference type="Proteomes" id="UP000542813">
    <property type="component" value="Unassembled WGS sequence"/>
</dbReference>
<organism evidence="6 7">
    <name type="scientific">Jiangella mangrovi</name>
    <dbReference type="NCBI Taxonomy" id="1524084"/>
    <lineage>
        <taxon>Bacteria</taxon>
        <taxon>Bacillati</taxon>
        <taxon>Actinomycetota</taxon>
        <taxon>Actinomycetes</taxon>
        <taxon>Jiangellales</taxon>
        <taxon>Jiangellaceae</taxon>
        <taxon>Jiangella</taxon>
    </lineage>
</organism>
<dbReference type="AlphaFoldDB" id="A0A7W9LL73"/>
<feature type="region of interest" description="Disordered" evidence="3">
    <location>
        <begin position="1"/>
        <end position="27"/>
    </location>
</feature>
<evidence type="ECO:0000313" key="6">
    <source>
        <dbReference type="EMBL" id="MBB5787812.1"/>
    </source>
</evidence>
<name>A0A7W9LL73_9ACTN</name>
<dbReference type="SUPFAM" id="SSF82199">
    <property type="entry name" value="SET domain"/>
    <property type="match status" value="1"/>
</dbReference>
<dbReference type="InterPro" id="IPR046341">
    <property type="entry name" value="SET_dom_sf"/>
</dbReference>
<feature type="domain" description="Post-SET" evidence="5">
    <location>
        <begin position="131"/>
        <end position="147"/>
    </location>
</feature>
<evidence type="ECO:0000256" key="3">
    <source>
        <dbReference type="SAM" id="MobiDB-lite"/>
    </source>
</evidence>
<evidence type="ECO:0000259" key="5">
    <source>
        <dbReference type="PROSITE" id="PS50868"/>
    </source>
</evidence>
<dbReference type="RefSeq" id="WP_184822121.1">
    <property type="nucleotide sequence ID" value="NZ_JACHMM010000001.1"/>
</dbReference>
<keyword evidence="2" id="KW-0949">S-adenosyl-L-methionine</keyword>
<evidence type="ECO:0000256" key="1">
    <source>
        <dbReference type="ARBA" id="ARBA00022679"/>
    </source>
</evidence>
<gene>
    <name evidence="6" type="ORF">HD601_002387</name>
</gene>
<keyword evidence="1" id="KW-0808">Transferase</keyword>
<evidence type="ECO:0000259" key="4">
    <source>
        <dbReference type="PROSITE" id="PS50280"/>
    </source>
</evidence>
<protein>
    <recommendedName>
        <fullName evidence="8">SET domain-containing protein-lysine N-methyltransferase</fullName>
    </recommendedName>
</protein>
<evidence type="ECO:0000313" key="7">
    <source>
        <dbReference type="Proteomes" id="UP000542813"/>
    </source>
</evidence>
<dbReference type="PROSITE" id="PS50280">
    <property type="entry name" value="SET"/>
    <property type="match status" value="1"/>
</dbReference>
<dbReference type="Pfam" id="PF00856">
    <property type="entry name" value="SET"/>
    <property type="match status" value="1"/>
</dbReference>
<dbReference type="PROSITE" id="PS50868">
    <property type="entry name" value="POST_SET"/>
    <property type="match status" value="1"/>
</dbReference>
<proteinExistence type="predicted"/>
<dbReference type="GO" id="GO:0016740">
    <property type="term" value="F:transferase activity"/>
    <property type="evidence" value="ECO:0007669"/>
    <property type="project" value="UniProtKB-KW"/>
</dbReference>
<feature type="compositionally biased region" description="Pro residues" evidence="3">
    <location>
        <begin position="1"/>
        <end position="10"/>
    </location>
</feature>
<dbReference type="Gene3D" id="2.170.270.10">
    <property type="entry name" value="SET domain"/>
    <property type="match status" value="1"/>
</dbReference>